<evidence type="ECO:0000313" key="1">
    <source>
        <dbReference type="EMBL" id="QHS84843.1"/>
    </source>
</evidence>
<dbReference type="AlphaFoldDB" id="A0A6C0AZB9"/>
<protein>
    <submittedName>
        <fullName evidence="1">Uncharacterized protein</fullName>
    </submittedName>
</protein>
<proteinExistence type="predicted"/>
<sequence length="44" mass="5415">MDIKEKNSKILNYKFNYTHNINKLFTSYKYNVDDTIIQSILKEW</sequence>
<reference evidence="1" key="1">
    <citation type="journal article" date="2020" name="Nature">
        <title>Giant virus diversity and host interactions through global metagenomics.</title>
        <authorList>
            <person name="Schulz F."/>
            <person name="Roux S."/>
            <person name="Paez-Espino D."/>
            <person name="Jungbluth S."/>
            <person name="Walsh D.A."/>
            <person name="Denef V.J."/>
            <person name="McMahon K.D."/>
            <person name="Konstantinidis K.T."/>
            <person name="Eloe-Fadrosh E.A."/>
            <person name="Kyrpides N.C."/>
            <person name="Woyke T."/>
        </authorList>
    </citation>
    <scope>NUCLEOTIDE SEQUENCE</scope>
    <source>
        <strain evidence="1">GVMAG-S-ERX556022-25</strain>
    </source>
</reference>
<dbReference type="EMBL" id="MN738816">
    <property type="protein sequence ID" value="QHS84843.1"/>
    <property type="molecule type" value="Genomic_DNA"/>
</dbReference>
<accession>A0A6C0AZB9</accession>
<organism evidence="1">
    <name type="scientific">viral metagenome</name>
    <dbReference type="NCBI Taxonomy" id="1070528"/>
    <lineage>
        <taxon>unclassified sequences</taxon>
        <taxon>metagenomes</taxon>
        <taxon>organismal metagenomes</taxon>
    </lineage>
</organism>
<name>A0A6C0AZB9_9ZZZZ</name>